<evidence type="ECO:0000313" key="2">
    <source>
        <dbReference type="EMBL" id="KAK8973031.1"/>
    </source>
</evidence>
<protein>
    <submittedName>
        <fullName evidence="2">Uncharacterized protein</fullName>
    </submittedName>
</protein>
<feature type="transmembrane region" description="Helical" evidence="1">
    <location>
        <begin position="111"/>
        <end position="130"/>
    </location>
</feature>
<keyword evidence="1" id="KW-0472">Membrane</keyword>
<dbReference type="Proteomes" id="UP001396334">
    <property type="component" value="Unassembled WGS sequence"/>
</dbReference>
<proteinExistence type="predicted"/>
<keyword evidence="1" id="KW-0812">Transmembrane</keyword>
<gene>
    <name evidence="2" type="ORF">V6N11_047034</name>
</gene>
<accession>A0ABR2NA54</accession>
<sequence length="599" mass="66609">MLSILSIFLSVSALILREFPPTGSLCFSCRFGIWENLPLLTPLSIGFGLAAAVAVFCADPVVSPGVFILRVPPHPWFTLQGYLSGRRSWTVQGLGVGNQWAIWLSMMACDFWFFLWVKGAVVFWAASPVLRRWCTLLSRKLSLSHYFPPRCLFLWRHLLSLPLFFYVFGFLPPIGSPIFFAFLSQLSLGHRLWAAHGLHSQLVARGLQTPLAWLFGTPEIEERLSLLPLDSGSWMPPGSGIRAIPLSLGSGWLSHGSDRISLGSWSVWMSHGSDRISLGSCIHVAPKSPGLGFQIGLLGLVGEAAHCQSPLYRISWGWLGSLVESRCVLVPGHWAGVFGHRWSIPCLINWAGGSFLGFGAYKAREPSIQVYELPALPPVAHPGPWVFHMRSPDHVNNGMQDLHEFPYFWQTVSAGFTQILTSLLPHNCHLLFPVQFPWFFLAVLFPAIPYPPLTLMDPELVHSMENLQFTEAESSSIVVDSPYEERDSALWLVGSVLTTKMIHGDSICRIFRFVWKSKNVSEIIELRPNFFLIKPKPMAGPRKKSSIEYFDSGAPMKATAVPVGEATTAPVGKTSARLIPPKRSCTKGSWCQKCIIRCC</sequence>
<organism evidence="2 3">
    <name type="scientific">Hibiscus sabdariffa</name>
    <name type="common">roselle</name>
    <dbReference type="NCBI Taxonomy" id="183260"/>
    <lineage>
        <taxon>Eukaryota</taxon>
        <taxon>Viridiplantae</taxon>
        <taxon>Streptophyta</taxon>
        <taxon>Embryophyta</taxon>
        <taxon>Tracheophyta</taxon>
        <taxon>Spermatophyta</taxon>
        <taxon>Magnoliopsida</taxon>
        <taxon>eudicotyledons</taxon>
        <taxon>Gunneridae</taxon>
        <taxon>Pentapetalae</taxon>
        <taxon>rosids</taxon>
        <taxon>malvids</taxon>
        <taxon>Malvales</taxon>
        <taxon>Malvaceae</taxon>
        <taxon>Malvoideae</taxon>
        <taxon>Hibiscus</taxon>
    </lineage>
</organism>
<keyword evidence="1" id="KW-1133">Transmembrane helix</keyword>
<dbReference type="EMBL" id="JBBPBN010000194">
    <property type="protein sequence ID" value="KAK8973031.1"/>
    <property type="molecule type" value="Genomic_DNA"/>
</dbReference>
<evidence type="ECO:0000313" key="3">
    <source>
        <dbReference type="Proteomes" id="UP001396334"/>
    </source>
</evidence>
<evidence type="ECO:0000256" key="1">
    <source>
        <dbReference type="SAM" id="Phobius"/>
    </source>
</evidence>
<feature type="transmembrane region" description="Helical" evidence="1">
    <location>
        <begin position="163"/>
        <end position="183"/>
    </location>
</feature>
<comment type="caution">
    <text evidence="2">The sequence shown here is derived from an EMBL/GenBank/DDBJ whole genome shotgun (WGS) entry which is preliminary data.</text>
</comment>
<reference evidence="2 3" key="1">
    <citation type="journal article" date="2024" name="G3 (Bethesda)">
        <title>Genome assembly of Hibiscus sabdariffa L. provides insights into metabolisms of medicinal natural products.</title>
        <authorList>
            <person name="Kim T."/>
        </authorList>
    </citation>
    <scope>NUCLEOTIDE SEQUENCE [LARGE SCALE GENOMIC DNA]</scope>
    <source>
        <strain evidence="2">TK-2024</strain>
        <tissue evidence="2">Old leaves</tissue>
    </source>
</reference>
<name>A0ABR2NA54_9ROSI</name>
<keyword evidence="3" id="KW-1185">Reference proteome</keyword>